<dbReference type="AlphaFoldDB" id="A0A2W7IQT7"/>
<dbReference type="Gene3D" id="2.30.30.380">
    <property type="entry name" value="Zn-finger domain of Sec23/24"/>
    <property type="match status" value="1"/>
</dbReference>
<evidence type="ECO:0000256" key="4">
    <source>
        <dbReference type="ARBA" id="ARBA00023284"/>
    </source>
</evidence>
<dbReference type="Gene3D" id="3.40.30.10">
    <property type="entry name" value="Glutaredoxin"/>
    <property type="match status" value="1"/>
</dbReference>
<dbReference type="GO" id="GO:0015035">
    <property type="term" value="F:protein-disulfide reductase activity"/>
    <property type="evidence" value="ECO:0007669"/>
    <property type="project" value="TreeGrafter"/>
</dbReference>
<evidence type="ECO:0000256" key="2">
    <source>
        <dbReference type="ARBA" id="ARBA00022982"/>
    </source>
</evidence>
<dbReference type="InterPro" id="IPR036249">
    <property type="entry name" value="Thioredoxin-like_sf"/>
</dbReference>
<dbReference type="Pfam" id="PF00085">
    <property type="entry name" value="Thioredoxin"/>
    <property type="match status" value="1"/>
</dbReference>
<accession>A0A2W7IQT7</accession>
<evidence type="ECO:0000313" key="6">
    <source>
        <dbReference type="EMBL" id="PZW48331.1"/>
    </source>
</evidence>
<dbReference type="PROSITE" id="PS51352">
    <property type="entry name" value="THIOREDOXIN_2"/>
    <property type="match status" value="1"/>
</dbReference>
<protein>
    <submittedName>
        <fullName evidence="6">Thioredoxin</fullName>
    </submittedName>
</protein>
<dbReference type="PRINTS" id="PR00421">
    <property type="entry name" value="THIOREDOXIN"/>
</dbReference>
<evidence type="ECO:0000256" key="1">
    <source>
        <dbReference type="ARBA" id="ARBA00022448"/>
    </source>
</evidence>
<dbReference type="InterPro" id="IPR049299">
    <property type="entry name" value="Thio2_N"/>
</dbReference>
<keyword evidence="1" id="KW-0813">Transport</keyword>
<keyword evidence="4" id="KW-0676">Redox-active center</keyword>
<feature type="domain" description="Thioredoxin" evidence="5">
    <location>
        <begin position="16"/>
        <end position="149"/>
    </location>
</feature>
<evidence type="ECO:0000313" key="7">
    <source>
        <dbReference type="Proteomes" id="UP000249688"/>
    </source>
</evidence>
<dbReference type="PANTHER" id="PTHR45663:SF11">
    <property type="entry name" value="GEO12009P1"/>
    <property type="match status" value="1"/>
</dbReference>
<dbReference type="SUPFAM" id="SSF52833">
    <property type="entry name" value="Thioredoxin-like"/>
    <property type="match status" value="1"/>
</dbReference>
<keyword evidence="3" id="KW-1015">Disulfide bond</keyword>
<dbReference type="RefSeq" id="WP_146422730.1">
    <property type="nucleotide sequence ID" value="NZ_QKYU01000005.1"/>
</dbReference>
<keyword evidence="7" id="KW-1185">Reference proteome</keyword>
<evidence type="ECO:0000256" key="3">
    <source>
        <dbReference type="ARBA" id="ARBA00023157"/>
    </source>
</evidence>
<dbReference type="GO" id="GO:0005829">
    <property type="term" value="C:cytosol"/>
    <property type="evidence" value="ECO:0007669"/>
    <property type="project" value="TreeGrafter"/>
</dbReference>
<dbReference type="InterPro" id="IPR017937">
    <property type="entry name" value="Thioredoxin_CS"/>
</dbReference>
<gene>
    <name evidence="6" type="ORF">C8P66_10580</name>
</gene>
<dbReference type="EMBL" id="QKYU01000005">
    <property type="protein sequence ID" value="PZW48331.1"/>
    <property type="molecule type" value="Genomic_DNA"/>
</dbReference>
<dbReference type="CDD" id="cd02947">
    <property type="entry name" value="TRX_family"/>
    <property type="match status" value="1"/>
</dbReference>
<name>A0A2W7IQT7_9PROT</name>
<dbReference type="Proteomes" id="UP000249688">
    <property type="component" value="Unassembled WGS sequence"/>
</dbReference>
<proteinExistence type="predicted"/>
<evidence type="ECO:0000259" key="5">
    <source>
        <dbReference type="PROSITE" id="PS51352"/>
    </source>
</evidence>
<dbReference type="InterPro" id="IPR013766">
    <property type="entry name" value="Thioredoxin_domain"/>
</dbReference>
<keyword evidence="2" id="KW-0249">Electron transport</keyword>
<dbReference type="PANTHER" id="PTHR45663">
    <property type="entry name" value="GEO12009P1"/>
    <property type="match status" value="1"/>
</dbReference>
<organism evidence="6 7">
    <name type="scientific">Humitalea rosea</name>
    <dbReference type="NCBI Taxonomy" id="990373"/>
    <lineage>
        <taxon>Bacteria</taxon>
        <taxon>Pseudomonadati</taxon>
        <taxon>Pseudomonadota</taxon>
        <taxon>Alphaproteobacteria</taxon>
        <taxon>Acetobacterales</taxon>
        <taxon>Roseomonadaceae</taxon>
        <taxon>Humitalea</taxon>
    </lineage>
</organism>
<dbReference type="OrthoDB" id="9790390at2"/>
<comment type="caution">
    <text evidence="6">The sequence shown here is derived from an EMBL/GenBank/DDBJ whole genome shotgun (WGS) entry which is preliminary data.</text>
</comment>
<dbReference type="NCBIfam" id="NF008229">
    <property type="entry name" value="PRK10996.1"/>
    <property type="match status" value="1"/>
</dbReference>
<dbReference type="GO" id="GO:0045454">
    <property type="term" value="P:cell redox homeostasis"/>
    <property type="evidence" value="ECO:0007669"/>
    <property type="project" value="TreeGrafter"/>
</dbReference>
<reference evidence="6 7" key="1">
    <citation type="submission" date="2018-06" db="EMBL/GenBank/DDBJ databases">
        <title>Genomic Encyclopedia of Archaeal and Bacterial Type Strains, Phase II (KMG-II): from individual species to whole genera.</title>
        <authorList>
            <person name="Goeker M."/>
        </authorList>
    </citation>
    <scope>NUCLEOTIDE SEQUENCE [LARGE SCALE GENOMIC DNA]</scope>
    <source>
        <strain evidence="6 7">DSM 24525</strain>
    </source>
</reference>
<sequence>MTASPQIAPQIVCPHCDAINRVPAVRLAEGPRCGACHKPLFERAPLALSEARFRRHLQHSGIPLLVDFWASWCGPCRSMAPEFAAAAKGLEPRMRLIKVSTEEAPNLAAELGISSIPLLALFSGGREVARQAGAMPASRIAAWATAAAAA</sequence>
<dbReference type="PROSITE" id="PS00194">
    <property type="entry name" value="THIOREDOXIN_1"/>
    <property type="match status" value="1"/>
</dbReference>
<dbReference type="Pfam" id="PF21352">
    <property type="entry name" value="Zn_ribbon_Thio2"/>
    <property type="match status" value="1"/>
</dbReference>